<dbReference type="OrthoDB" id="4849160at2759"/>
<comment type="cofactor">
    <cofactor evidence="1">
        <name>Cu(2+)</name>
        <dbReference type="ChEBI" id="CHEBI:29036"/>
    </cofactor>
</comment>
<evidence type="ECO:0000256" key="8">
    <source>
        <dbReference type="ARBA" id="ARBA00023277"/>
    </source>
</evidence>
<proteinExistence type="inferred from homology"/>
<evidence type="ECO:0000256" key="1">
    <source>
        <dbReference type="ARBA" id="ARBA00001973"/>
    </source>
</evidence>
<dbReference type="EMBL" id="SGPM01000796">
    <property type="protein sequence ID" value="THH15706.1"/>
    <property type="molecule type" value="Genomic_DNA"/>
</dbReference>
<dbReference type="GO" id="GO:0030245">
    <property type="term" value="P:cellulose catabolic process"/>
    <property type="evidence" value="ECO:0007669"/>
    <property type="project" value="UniProtKB-KW"/>
</dbReference>
<feature type="compositionally biased region" description="Low complexity" evidence="13">
    <location>
        <begin position="263"/>
        <end position="276"/>
    </location>
</feature>
<keyword evidence="3" id="KW-0136">Cellulose degradation</keyword>
<protein>
    <recommendedName>
        <fullName evidence="12">lytic cellulose monooxygenase (C4-dehydrogenating)</fullName>
        <ecNumber evidence="12">1.14.99.56</ecNumber>
    </recommendedName>
</protein>
<evidence type="ECO:0000256" key="4">
    <source>
        <dbReference type="ARBA" id="ARBA00023002"/>
    </source>
</evidence>
<dbReference type="Proteomes" id="UP000308730">
    <property type="component" value="Unassembled WGS sequence"/>
</dbReference>
<sequence length="343" mass="36257">MKSFTTLVVTLLAALTYVAAHGFVSQVKIDGKSYKGNVPSDPKIDSPIRMIKQQDPVKGATNPAVNCGPDATKAALVASANPGSNLEFYWNAADLSHWPHNVGPIMTYMAECTGATCDKFDSTNAKWFKINELGKKGSSSTWYQQDLFDGKSVSVSLPDDLKAGNYLIRNEIIALHLADSKGGAEFYPSCTQLRVGGSGNALPSADELVSLPGAYSDNDAGIFDKTTVYNNAKYPFPGPAVAKLVAVDSSNNTNNPLPPPSTPTASPSASHTPSPTGKFRPVPIATGEPAKSCKKTKGKRSSSLVAEAELVAEDKHGKVIAPVVGKRHFSRVMARIAPHAASI</sequence>
<keyword evidence="17" id="KW-1185">Reference proteome</keyword>
<dbReference type="EC" id="1.14.99.56" evidence="12"/>
<dbReference type="CDD" id="cd21175">
    <property type="entry name" value="LPMO_AA9"/>
    <property type="match status" value="1"/>
</dbReference>
<dbReference type="InterPro" id="IPR005103">
    <property type="entry name" value="AA9_LPMO"/>
</dbReference>
<keyword evidence="4" id="KW-0560">Oxidoreductase</keyword>
<feature type="domain" description="Auxiliary Activity family 9 catalytic" evidence="15">
    <location>
        <begin position="21"/>
        <end position="225"/>
    </location>
</feature>
<dbReference type="Gene3D" id="2.70.50.70">
    <property type="match status" value="1"/>
</dbReference>
<name>A0A4S4LTE4_9APHY</name>
<evidence type="ECO:0000256" key="3">
    <source>
        <dbReference type="ARBA" id="ARBA00023001"/>
    </source>
</evidence>
<evidence type="ECO:0000256" key="11">
    <source>
        <dbReference type="ARBA" id="ARBA00045077"/>
    </source>
</evidence>
<evidence type="ECO:0000256" key="7">
    <source>
        <dbReference type="ARBA" id="ARBA00023157"/>
    </source>
</evidence>
<evidence type="ECO:0000256" key="6">
    <source>
        <dbReference type="ARBA" id="ARBA00023033"/>
    </source>
</evidence>
<accession>A0A4S4LTE4</accession>
<dbReference type="Pfam" id="PF03443">
    <property type="entry name" value="AA9"/>
    <property type="match status" value="1"/>
</dbReference>
<evidence type="ECO:0000256" key="14">
    <source>
        <dbReference type="SAM" id="SignalP"/>
    </source>
</evidence>
<evidence type="ECO:0000313" key="16">
    <source>
        <dbReference type="EMBL" id="THH15706.1"/>
    </source>
</evidence>
<evidence type="ECO:0000256" key="10">
    <source>
        <dbReference type="ARBA" id="ARBA00044502"/>
    </source>
</evidence>
<organism evidence="16 17">
    <name type="scientific">Antrodiella citrinella</name>
    <dbReference type="NCBI Taxonomy" id="2447956"/>
    <lineage>
        <taxon>Eukaryota</taxon>
        <taxon>Fungi</taxon>
        <taxon>Dikarya</taxon>
        <taxon>Basidiomycota</taxon>
        <taxon>Agaricomycotina</taxon>
        <taxon>Agaricomycetes</taxon>
        <taxon>Polyporales</taxon>
        <taxon>Steccherinaceae</taxon>
        <taxon>Antrodiella</taxon>
    </lineage>
</organism>
<gene>
    <name evidence="16" type="ORF">EUX98_g9423</name>
</gene>
<dbReference type="AlphaFoldDB" id="A0A4S4LTE4"/>
<evidence type="ECO:0000256" key="13">
    <source>
        <dbReference type="SAM" id="MobiDB-lite"/>
    </source>
</evidence>
<evidence type="ECO:0000256" key="2">
    <source>
        <dbReference type="ARBA" id="ARBA00022723"/>
    </source>
</evidence>
<feature type="chain" id="PRO_5020326319" description="lytic cellulose monooxygenase (C4-dehydrogenating)" evidence="14">
    <location>
        <begin position="21"/>
        <end position="343"/>
    </location>
</feature>
<evidence type="ECO:0000256" key="5">
    <source>
        <dbReference type="ARBA" id="ARBA00023008"/>
    </source>
</evidence>
<keyword evidence="9" id="KW-0624">Polysaccharide degradation</keyword>
<dbReference type="PANTHER" id="PTHR33353">
    <property type="entry name" value="PUTATIVE (AFU_ORTHOLOGUE AFUA_1G12560)-RELATED"/>
    <property type="match status" value="1"/>
</dbReference>
<dbReference type="PANTHER" id="PTHR33353:SF6">
    <property type="entry name" value="ENDOGLUCANASE IV"/>
    <property type="match status" value="1"/>
</dbReference>
<keyword evidence="14" id="KW-0732">Signal</keyword>
<dbReference type="GO" id="GO:0004497">
    <property type="term" value="F:monooxygenase activity"/>
    <property type="evidence" value="ECO:0007669"/>
    <property type="project" value="UniProtKB-KW"/>
</dbReference>
<keyword evidence="8" id="KW-0119">Carbohydrate metabolism</keyword>
<comment type="catalytic activity">
    <reaction evidence="11">
        <text>[(1-&gt;4)-beta-D-glucosyl]n+m + reduced acceptor + O2 = 4-dehydro-beta-D-glucosyl-[(1-&gt;4)-beta-D-glucosyl]n-1 + [(1-&gt;4)-beta-D-glucosyl]m + acceptor + H2O.</text>
        <dbReference type="EC" id="1.14.99.56"/>
    </reaction>
</comment>
<comment type="caution">
    <text evidence="16">The sequence shown here is derived from an EMBL/GenBank/DDBJ whole genome shotgun (WGS) entry which is preliminary data.</text>
</comment>
<keyword evidence="7" id="KW-1015">Disulfide bond</keyword>
<evidence type="ECO:0000313" key="17">
    <source>
        <dbReference type="Proteomes" id="UP000308730"/>
    </source>
</evidence>
<feature type="region of interest" description="Disordered" evidence="13">
    <location>
        <begin position="249"/>
        <end position="302"/>
    </location>
</feature>
<comment type="similarity">
    <text evidence="10">Belongs to the polysaccharide monooxygenase AA9 family.</text>
</comment>
<evidence type="ECO:0000256" key="9">
    <source>
        <dbReference type="ARBA" id="ARBA00023326"/>
    </source>
</evidence>
<dbReference type="GO" id="GO:0046872">
    <property type="term" value="F:metal ion binding"/>
    <property type="evidence" value="ECO:0007669"/>
    <property type="project" value="UniProtKB-KW"/>
</dbReference>
<keyword evidence="6" id="KW-0503">Monooxygenase</keyword>
<keyword evidence="5" id="KW-0186">Copper</keyword>
<feature type="signal peptide" evidence="14">
    <location>
        <begin position="1"/>
        <end position="20"/>
    </location>
</feature>
<dbReference type="InterPro" id="IPR049892">
    <property type="entry name" value="AA9"/>
</dbReference>
<reference evidence="16 17" key="1">
    <citation type="submission" date="2019-02" db="EMBL/GenBank/DDBJ databases">
        <title>Genome sequencing of the rare red list fungi Antrodiella citrinella (Flaviporus citrinellus).</title>
        <authorList>
            <person name="Buettner E."/>
            <person name="Kellner H."/>
        </authorList>
    </citation>
    <scope>NUCLEOTIDE SEQUENCE [LARGE SCALE GENOMIC DNA]</scope>
    <source>
        <strain evidence="16 17">DSM 108506</strain>
    </source>
</reference>
<evidence type="ECO:0000256" key="12">
    <source>
        <dbReference type="ARBA" id="ARBA00047174"/>
    </source>
</evidence>
<keyword evidence="2" id="KW-0479">Metal-binding</keyword>
<evidence type="ECO:0000259" key="15">
    <source>
        <dbReference type="Pfam" id="PF03443"/>
    </source>
</evidence>